<organism evidence="7 8">
    <name type="scientific">Kingella kingae ATCC 23330</name>
    <dbReference type="NCBI Taxonomy" id="887327"/>
    <lineage>
        <taxon>Bacteria</taxon>
        <taxon>Pseudomonadati</taxon>
        <taxon>Pseudomonadota</taxon>
        <taxon>Betaproteobacteria</taxon>
        <taxon>Neisseriales</taxon>
        <taxon>Neisseriaceae</taxon>
        <taxon>Kingella</taxon>
    </lineage>
</organism>
<sequence>MIAGCFYMKKRIDMRRLTALLLGIWLGIHICGGYIATHLLFTRLAHLPDGRLLAAQIAGSLFHVINYMTLFVWVLVWIAVKQDARRYSHRKTRLPFWSACVLLFTGINEFLFSPVIRALRDGQTNWLHDLIGGRLGLWHGVSSLLYITIGFIGLCVCIRLLRLDEPRY</sequence>
<gene>
    <name evidence="7" type="ORF">HMPREF0476_1372</name>
</gene>
<keyword evidence="8" id="KW-1185">Reference proteome</keyword>
<protein>
    <recommendedName>
        <fullName evidence="6">TMEM205-like domain-containing protein</fullName>
    </recommendedName>
</protein>
<evidence type="ECO:0000256" key="1">
    <source>
        <dbReference type="ARBA" id="ARBA00004370"/>
    </source>
</evidence>
<evidence type="ECO:0000313" key="8">
    <source>
        <dbReference type="Proteomes" id="UP000004207"/>
    </source>
</evidence>
<evidence type="ECO:0000313" key="7">
    <source>
        <dbReference type="EMBL" id="EGK08360.1"/>
    </source>
</evidence>
<feature type="transmembrane region" description="Helical" evidence="5">
    <location>
        <begin position="92"/>
        <end position="116"/>
    </location>
</feature>
<keyword evidence="4 5" id="KW-0472">Membrane</keyword>
<reference evidence="7 8" key="1">
    <citation type="submission" date="2011-04" db="EMBL/GenBank/DDBJ databases">
        <authorList>
            <person name="Muzny D."/>
            <person name="Qin X."/>
            <person name="Deng J."/>
            <person name="Jiang H."/>
            <person name="Liu Y."/>
            <person name="Qu J."/>
            <person name="Song X.-Z."/>
            <person name="Zhang L."/>
            <person name="Thornton R."/>
            <person name="Coyle M."/>
            <person name="Francisco L."/>
            <person name="Jackson L."/>
            <person name="Javaid M."/>
            <person name="Korchina V."/>
            <person name="Kovar C."/>
            <person name="Mata R."/>
            <person name="Mathew T."/>
            <person name="Ngo R."/>
            <person name="Nguyen L."/>
            <person name="Nguyen N."/>
            <person name="Okwuonu G."/>
            <person name="Ongeri F."/>
            <person name="Pham C."/>
            <person name="Simmons D."/>
            <person name="Wilczek-Boney K."/>
            <person name="Hale W."/>
            <person name="Jakkamsetti A."/>
            <person name="Pham P."/>
            <person name="Ruth R."/>
            <person name="San Lucas F."/>
            <person name="Warren J."/>
            <person name="Zhang J."/>
            <person name="Zhao Z."/>
            <person name="Zhou C."/>
            <person name="Zhu D."/>
            <person name="Lee S."/>
            <person name="Bess C."/>
            <person name="Blankenburg K."/>
            <person name="Forbes L."/>
            <person name="Fu Q."/>
            <person name="Gubbala S."/>
            <person name="Hirani K."/>
            <person name="Jayaseelan J.C."/>
            <person name="Lara F."/>
            <person name="Munidasa M."/>
            <person name="Palculict T."/>
            <person name="Patil S."/>
            <person name="Pu L.-L."/>
            <person name="Saada N."/>
            <person name="Tang L."/>
            <person name="Weissenberger G."/>
            <person name="Zhu Y."/>
            <person name="Hemphill L."/>
            <person name="Shang Y."/>
            <person name="Youmans B."/>
            <person name="Ayvaz T."/>
            <person name="Ross M."/>
            <person name="Santibanez J."/>
            <person name="Aqrawi P."/>
            <person name="Gross S."/>
            <person name="Joshi V."/>
            <person name="Fowler G."/>
            <person name="Nazareth L."/>
            <person name="Reid J."/>
            <person name="Worley K."/>
            <person name="Petrosino J."/>
            <person name="Highlander S."/>
            <person name="Gibbs R."/>
        </authorList>
    </citation>
    <scope>NUCLEOTIDE SEQUENCE [LARGE SCALE GENOMIC DNA]</scope>
    <source>
        <strain evidence="7 8">ATCC 23330</strain>
    </source>
</reference>
<dbReference type="EMBL" id="AFHS01000046">
    <property type="protein sequence ID" value="EGK08360.1"/>
    <property type="molecule type" value="Genomic_DNA"/>
</dbReference>
<evidence type="ECO:0000256" key="3">
    <source>
        <dbReference type="ARBA" id="ARBA00022989"/>
    </source>
</evidence>
<dbReference type="STRING" id="504.KKKWG1_2063"/>
<dbReference type="InterPro" id="IPR025423">
    <property type="entry name" value="TMEM205-like"/>
</dbReference>
<keyword evidence="2 5" id="KW-0812">Transmembrane</keyword>
<evidence type="ECO:0000256" key="2">
    <source>
        <dbReference type="ARBA" id="ARBA00022692"/>
    </source>
</evidence>
<evidence type="ECO:0000259" key="6">
    <source>
        <dbReference type="Pfam" id="PF13664"/>
    </source>
</evidence>
<dbReference type="HOGENOM" id="CLU_136732_0_0_4"/>
<comment type="caution">
    <text evidence="7">The sequence shown here is derived from an EMBL/GenBank/DDBJ whole genome shotgun (WGS) entry which is preliminary data.</text>
</comment>
<dbReference type="Proteomes" id="UP000004207">
    <property type="component" value="Unassembled WGS sequence"/>
</dbReference>
<feature type="transmembrane region" description="Helical" evidence="5">
    <location>
        <begin position="57"/>
        <end position="80"/>
    </location>
</feature>
<dbReference type="Pfam" id="PF13664">
    <property type="entry name" value="DUF4149"/>
    <property type="match status" value="1"/>
</dbReference>
<comment type="subcellular location">
    <subcellularLocation>
        <location evidence="1">Membrane</location>
    </subcellularLocation>
</comment>
<accession>F5S839</accession>
<name>F5S839_KINKI</name>
<feature type="transmembrane region" description="Helical" evidence="5">
    <location>
        <begin position="136"/>
        <end position="161"/>
    </location>
</feature>
<evidence type="ECO:0000256" key="5">
    <source>
        <dbReference type="SAM" id="Phobius"/>
    </source>
</evidence>
<proteinExistence type="predicted"/>
<dbReference type="GO" id="GO:0016020">
    <property type="term" value="C:membrane"/>
    <property type="evidence" value="ECO:0007669"/>
    <property type="project" value="UniProtKB-SubCell"/>
</dbReference>
<dbReference type="AlphaFoldDB" id="F5S839"/>
<evidence type="ECO:0000256" key="4">
    <source>
        <dbReference type="ARBA" id="ARBA00023136"/>
    </source>
</evidence>
<feature type="domain" description="TMEM205-like" evidence="6">
    <location>
        <begin position="20"/>
        <end position="121"/>
    </location>
</feature>
<keyword evidence="3 5" id="KW-1133">Transmembrane helix</keyword>